<sequence>MLIDIVLPPPKNLSDKIGKLAATIGKKYRLKKVVDGKNLLPHCTLLLLAIKAERYRQNCGRSF</sequence>
<reference evidence="2" key="1">
    <citation type="submission" date="2017-09" db="EMBL/GenBank/DDBJ databases">
        <title>Depth-based differentiation of microbial function through sediment-hosted aquifers and enrichment of novel symbionts in the deep terrestrial subsurface.</title>
        <authorList>
            <person name="Probst A.J."/>
            <person name="Ladd B."/>
            <person name="Jarett J.K."/>
            <person name="Geller-Mcgrath D.E."/>
            <person name="Sieber C.M.K."/>
            <person name="Emerson J.B."/>
            <person name="Anantharaman K."/>
            <person name="Thomas B.C."/>
            <person name="Malmstrom R."/>
            <person name="Stieglmeier M."/>
            <person name="Klingl A."/>
            <person name="Woyke T."/>
            <person name="Ryan C.M."/>
            <person name="Banfield J.F."/>
        </authorList>
    </citation>
    <scope>NUCLEOTIDE SEQUENCE [LARGE SCALE GENOMIC DNA]</scope>
</reference>
<dbReference type="Proteomes" id="UP000230922">
    <property type="component" value="Unassembled WGS sequence"/>
</dbReference>
<organism evidence="1 2">
    <name type="scientific">Candidatus Doudnabacteria bacterium CG10_big_fil_rev_8_21_14_0_10_42_18</name>
    <dbReference type="NCBI Taxonomy" id="1974552"/>
    <lineage>
        <taxon>Bacteria</taxon>
        <taxon>Candidatus Doudnaibacteriota</taxon>
    </lineage>
</organism>
<protein>
    <recommendedName>
        <fullName evidence="3">Phosphoesterase HXTX domain-containing protein</fullName>
    </recommendedName>
</protein>
<evidence type="ECO:0000313" key="2">
    <source>
        <dbReference type="Proteomes" id="UP000230922"/>
    </source>
</evidence>
<name>A0A2H0VCF5_9BACT</name>
<evidence type="ECO:0008006" key="3">
    <source>
        <dbReference type="Google" id="ProtNLM"/>
    </source>
</evidence>
<proteinExistence type="predicted"/>
<comment type="caution">
    <text evidence="1">The sequence shown here is derived from an EMBL/GenBank/DDBJ whole genome shotgun (WGS) entry which is preliminary data.</text>
</comment>
<dbReference type="AlphaFoldDB" id="A0A2H0VCF5"/>
<accession>A0A2H0VCF5</accession>
<gene>
    <name evidence="1" type="ORF">COT92_03425</name>
</gene>
<dbReference type="EMBL" id="PFAK01000058">
    <property type="protein sequence ID" value="PIR95980.1"/>
    <property type="molecule type" value="Genomic_DNA"/>
</dbReference>
<evidence type="ECO:0000313" key="1">
    <source>
        <dbReference type="EMBL" id="PIR95980.1"/>
    </source>
</evidence>